<keyword evidence="2" id="KW-0812">Transmembrane</keyword>
<dbReference type="InterPro" id="IPR004263">
    <property type="entry name" value="Exostosin"/>
</dbReference>
<dbReference type="Pfam" id="PF03016">
    <property type="entry name" value="Exostosin_GT47"/>
    <property type="match status" value="1"/>
</dbReference>
<gene>
    <name evidence="4" type="ORF">TELCIR_15693</name>
</gene>
<comment type="similarity">
    <text evidence="1">Belongs to the glycosyltransferase 47 family.</text>
</comment>
<protein>
    <submittedName>
        <fullName evidence="4">Exostosin family protein</fullName>
    </submittedName>
</protein>
<accession>A0A2G9TXS1</accession>
<keyword evidence="2" id="KW-0472">Membrane</keyword>
<dbReference type="GO" id="GO:0008375">
    <property type="term" value="F:acetylglucosaminyltransferase activity"/>
    <property type="evidence" value="ECO:0007669"/>
    <property type="project" value="TreeGrafter"/>
</dbReference>
<dbReference type="GO" id="GO:0015020">
    <property type="term" value="F:glucuronosyltransferase activity"/>
    <property type="evidence" value="ECO:0007669"/>
    <property type="project" value="TreeGrafter"/>
</dbReference>
<evidence type="ECO:0000313" key="5">
    <source>
        <dbReference type="Proteomes" id="UP000230423"/>
    </source>
</evidence>
<dbReference type="EMBL" id="KZ351730">
    <property type="protein sequence ID" value="PIO62735.1"/>
    <property type="molecule type" value="Genomic_DNA"/>
</dbReference>
<dbReference type="Proteomes" id="UP000230423">
    <property type="component" value="Unassembled WGS sequence"/>
</dbReference>
<organism evidence="4 5">
    <name type="scientific">Teladorsagia circumcincta</name>
    <name type="common">Brown stomach worm</name>
    <name type="synonym">Ostertagia circumcincta</name>
    <dbReference type="NCBI Taxonomy" id="45464"/>
    <lineage>
        <taxon>Eukaryota</taxon>
        <taxon>Metazoa</taxon>
        <taxon>Ecdysozoa</taxon>
        <taxon>Nematoda</taxon>
        <taxon>Chromadorea</taxon>
        <taxon>Rhabditida</taxon>
        <taxon>Rhabditina</taxon>
        <taxon>Rhabditomorpha</taxon>
        <taxon>Strongyloidea</taxon>
        <taxon>Trichostrongylidae</taxon>
        <taxon>Teladorsagia</taxon>
    </lineage>
</organism>
<feature type="domain" description="Exostosin GT47" evidence="3">
    <location>
        <begin position="172"/>
        <end position="256"/>
    </location>
</feature>
<evidence type="ECO:0000259" key="3">
    <source>
        <dbReference type="Pfam" id="PF03016"/>
    </source>
</evidence>
<evidence type="ECO:0000313" key="4">
    <source>
        <dbReference type="EMBL" id="PIO62735.1"/>
    </source>
</evidence>
<evidence type="ECO:0000256" key="1">
    <source>
        <dbReference type="ARBA" id="ARBA00010271"/>
    </source>
</evidence>
<dbReference type="GO" id="GO:0005794">
    <property type="term" value="C:Golgi apparatus"/>
    <property type="evidence" value="ECO:0007669"/>
    <property type="project" value="TreeGrafter"/>
</dbReference>
<dbReference type="OrthoDB" id="1924787at2759"/>
<feature type="non-terminal residue" evidence="4">
    <location>
        <position position="316"/>
    </location>
</feature>
<dbReference type="InterPro" id="IPR040911">
    <property type="entry name" value="Exostosin_GT47"/>
</dbReference>
<name>A0A2G9TXS1_TELCI</name>
<evidence type="ECO:0000256" key="2">
    <source>
        <dbReference type="SAM" id="Phobius"/>
    </source>
</evidence>
<proteinExistence type="inferred from homology"/>
<keyword evidence="5" id="KW-1185">Reference proteome</keyword>
<keyword evidence="2" id="KW-1133">Transmembrane helix</keyword>
<reference evidence="4 5" key="1">
    <citation type="submission" date="2015-09" db="EMBL/GenBank/DDBJ databases">
        <title>Draft genome of the parasitic nematode Teladorsagia circumcincta isolate WARC Sus (inbred).</title>
        <authorList>
            <person name="Mitreva M."/>
        </authorList>
    </citation>
    <scope>NUCLEOTIDE SEQUENCE [LARGE SCALE GENOMIC DNA]</scope>
    <source>
        <strain evidence="4 5">S</strain>
    </source>
</reference>
<dbReference type="AlphaFoldDB" id="A0A2G9TXS1"/>
<dbReference type="GO" id="GO:0015012">
    <property type="term" value="P:heparan sulfate proteoglycan biosynthetic process"/>
    <property type="evidence" value="ECO:0007669"/>
    <property type="project" value="UniProtKB-ARBA"/>
</dbReference>
<dbReference type="PANTHER" id="PTHR11062">
    <property type="entry name" value="EXOSTOSIN HEPARAN SULFATE GLYCOSYLTRANSFERASE -RELATED"/>
    <property type="match status" value="1"/>
</dbReference>
<sequence length="316" mass="35937">MKIGGAENYKSSRSFPQMMHYMRTRLNVVLVSFMKTLARYALLCIGILLYGWLFHSDFSEEALDEGDAPLALQGSLELEGEPIVEDGQYFVSDPKDACLFIVSVDTIDRDKISENYVRDVDRYISNLPSEVWNNGINHIIFNLYHGTFPDYSDHNLGFATKKAMIARASPSLQAHQDARCESDNEAYDKWDYEMMMANSTFCLTPRGRRLGSFRFLEALRLGCIPVVLSDDWVLPFDEIIDWSAAAVIVPEDNVLLIVWERIRLSEGLDHKNWNHFHLDAPFVSREVTLVIKAAEKPSSRLQKTVSTLTALDGLSK</sequence>
<feature type="transmembrane region" description="Helical" evidence="2">
    <location>
        <begin position="28"/>
        <end position="53"/>
    </location>
</feature>
<dbReference type="PANTHER" id="PTHR11062:SF129">
    <property type="entry name" value="EXOSTOSIN-1"/>
    <property type="match status" value="1"/>
</dbReference>